<dbReference type="AlphaFoldDB" id="A0A9D4GT20"/>
<comment type="caution">
    <text evidence="1">The sequence shown here is derived from an EMBL/GenBank/DDBJ whole genome shotgun (WGS) entry which is preliminary data.</text>
</comment>
<reference evidence="1" key="2">
    <citation type="submission" date="2020-11" db="EMBL/GenBank/DDBJ databases">
        <authorList>
            <person name="McCartney M.A."/>
            <person name="Auch B."/>
            <person name="Kono T."/>
            <person name="Mallez S."/>
            <person name="Becker A."/>
            <person name="Gohl D.M."/>
            <person name="Silverstein K.A.T."/>
            <person name="Koren S."/>
            <person name="Bechman K.B."/>
            <person name="Herman A."/>
            <person name="Abrahante J.E."/>
            <person name="Garbe J."/>
        </authorList>
    </citation>
    <scope>NUCLEOTIDE SEQUENCE</scope>
    <source>
        <strain evidence="1">Duluth1</strain>
        <tissue evidence="1">Whole animal</tissue>
    </source>
</reference>
<evidence type="ECO:0000313" key="1">
    <source>
        <dbReference type="EMBL" id="KAH3820964.1"/>
    </source>
</evidence>
<dbReference type="EMBL" id="JAIWYP010000005">
    <property type="protein sequence ID" value="KAH3820964.1"/>
    <property type="molecule type" value="Genomic_DNA"/>
</dbReference>
<protein>
    <submittedName>
        <fullName evidence="1">Uncharacterized protein</fullName>
    </submittedName>
</protein>
<proteinExistence type="predicted"/>
<sequence length="101" mass="11240">MMTKVTPIDEKSAVVALAVTSVDNVTAVGGVINELTVKQLKCDQERFKYLCKVFFIVEEIRNCSRTGKRSVHSGEVPRPALNQVHFVNCKTPPRPTVHTTE</sequence>
<gene>
    <name evidence="1" type="ORF">DPMN_122717</name>
</gene>
<evidence type="ECO:0000313" key="2">
    <source>
        <dbReference type="Proteomes" id="UP000828390"/>
    </source>
</evidence>
<keyword evidence="2" id="KW-1185">Reference proteome</keyword>
<dbReference type="Proteomes" id="UP000828390">
    <property type="component" value="Unassembled WGS sequence"/>
</dbReference>
<reference evidence="1" key="1">
    <citation type="journal article" date="2019" name="bioRxiv">
        <title>The Genome of the Zebra Mussel, Dreissena polymorpha: A Resource for Invasive Species Research.</title>
        <authorList>
            <person name="McCartney M.A."/>
            <person name="Auch B."/>
            <person name="Kono T."/>
            <person name="Mallez S."/>
            <person name="Zhang Y."/>
            <person name="Obille A."/>
            <person name="Becker A."/>
            <person name="Abrahante J.E."/>
            <person name="Garbe J."/>
            <person name="Badalamenti J.P."/>
            <person name="Herman A."/>
            <person name="Mangelson H."/>
            <person name="Liachko I."/>
            <person name="Sullivan S."/>
            <person name="Sone E.D."/>
            <person name="Koren S."/>
            <person name="Silverstein K.A.T."/>
            <person name="Beckman K.B."/>
            <person name="Gohl D.M."/>
        </authorList>
    </citation>
    <scope>NUCLEOTIDE SEQUENCE</scope>
    <source>
        <strain evidence="1">Duluth1</strain>
        <tissue evidence="1">Whole animal</tissue>
    </source>
</reference>
<accession>A0A9D4GT20</accession>
<name>A0A9D4GT20_DREPO</name>
<organism evidence="1 2">
    <name type="scientific">Dreissena polymorpha</name>
    <name type="common">Zebra mussel</name>
    <name type="synonym">Mytilus polymorpha</name>
    <dbReference type="NCBI Taxonomy" id="45954"/>
    <lineage>
        <taxon>Eukaryota</taxon>
        <taxon>Metazoa</taxon>
        <taxon>Spiralia</taxon>
        <taxon>Lophotrochozoa</taxon>
        <taxon>Mollusca</taxon>
        <taxon>Bivalvia</taxon>
        <taxon>Autobranchia</taxon>
        <taxon>Heteroconchia</taxon>
        <taxon>Euheterodonta</taxon>
        <taxon>Imparidentia</taxon>
        <taxon>Neoheterodontei</taxon>
        <taxon>Myida</taxon>
        <taxon>Dreissenoidea</taxon>
        <taxon>Dreissenidae</taxon>
        <taxon>Dreissena</taxon>
    </lineage>
</organism>